<evidence type="ECO:0000256" key="1">
    <source>
        <dbReference type="SAM" id="MobiDB-lite"/>
    </source>
</evidence>
<dbReference type="AlphaFoldDB" id="A0A8H7YSM2"/>
<dbReference type="EMBL" id="JAEVHI010000003">
    <property type="protein sequence ID" value="KAG5296456.1"/>
    <property type="molecule type" value="Genomic_DNA"/>
</dbReference>
<dbReference type="Proteomes" id="UP000670092">
    <property type="component" value="Unassembled WGS sequence"/>
</dbReference>
<comment type="caution">
    <text evidence="2">The sequence shown here is derived from an EMBL/GenBank/DDBJ whole genome shotgun (WGS) entry which is preliminary data.</text>
</comment>
<reference evidence="2 3" key="1">
    <citation type="submission" date="2021-01" db="EMBL/GenBank/DDBJ databases">
        <title>Chromosome-level genome assembly of a human fungal pathogen reveals clustering of transcriptionally co-regulated genes.</title>
        <authorList>
            <person name="Voorhies M."/>
            <person name="Cohen S."/>
            <person name="Shea T.P."/>
            <person name="Petrus S."/>
            <person name="Munoz J.F."/>
            <person name="Poplawski S."/>
            <person name="Goldman W.E."/>
            <person name="Michael T."/>
            <person name="Cuomo C.A."/>
            <person name="Sil A."/>
            <person name="Beyhan S."/>
        </authorList>
    </citation>
    <scope>NUCLEOTIDE SEQUENCE [LARGE SCALE GENOMIC DNA]</scope>
    <source>
        <strain evidence="2 3">G184AR</strain>
    </source>
</reference>
<protein>
    <submittedName>
        <fullName evidence="2">Uncharacterized protein</fullName>
    </submittedName>
</protein>
<evidence type="ECO:0000313" key="3">
    <source>
        <dbReference type="Proteomes" id="UP000670092"/>
    </source>
</evidence>
<sequence>MNWQIDNDNKSSELHLPLCTHSPPYNNIFFSSLSSSSFLLLSTHHDINHGSLPPWSLWPPGPPSHPLCGWSTAESLRPQSTIQGSPGSPRARCTLRTRQHDRAAGSKPPAIVHQCHPHSISRPAGATRMPCLPECSSRSSAIPRMPSPAWPLWWSLWQQWRDHAIRCSVRDGEGVEVIEIVDDEEDGPQRRMGGPPGQRLLTAGSTPAAPIILD</sequence>
<gene>
    <name evidence="2" type="ORF">I7I52_07145</name>
</gene>
<dbReference type="VEuPathDB" id="FungiDB:I7I52_07145"/>
<name>A0A8H7YSM2_AJECA</name>
<evidence type="ECO:0000313" key="2">
    <source>
        <dbReference type="EMBL" id="KAG5296456.1"/>
    </source>
</evidence>
<accession>A0A8H7YSM2</accession>
<feature type="compositionally biased region" description="Low complexity" evidence="1">
    <location>
        <begin position="190"/>
        <end position="199"/>
    </location>
</feature>
<feature type="region of interest" description="Disordered" evidence="1">
    <location>
        <begin position="184"/>
        <end position="214"/>
    </location>
</feature>
<proteinExistence type="predicted"/>
<organism evidence="2 3">
    <name type="scientific">Ajellomyces capsulatus</name>
    <name type="common">Darling's disease fungus</name>
    <name type="synonym">Histoplasma capsulatum</name>
    <dbReference type="NCBI Taxonomy" id="5037"/>
    <lineage>
        <taxon>Eukaryota</taxon>
        <taxon>Fungi</taxon>
        <taxon>Dikarya</taxon>
        <taxon>Ascomycota</taxon>
        <taxon>Pezizomycotina</taxon>
        <taxon>Eurotiomycetes</taxon>
        <taxon>Eurotiomycetidae</taxon>
        <taxon>Onygenales</taxon>
        <taxon>Ajellomycetaceae</taxon>
        <taxon>Histoplasma</taxon>
    </lineage>
</organism>